<feature type="transmembrane region" description="Helical" evidence="1">
    <location>
        <begin position="107"/>
        <end position="135"/>
    </location>
</feature>
<dbReference type="KEGG" id="dka:DKAM_0277"/>
<dbReference type="EMBL" id="CP001140">
    <property type="protein sequence ID" value="ACL10603.1"/>
    <property type="molecule type" value="Genomic_DNA"/>
</dbReference>
<dbReference type="HOGENOM" id="CLU_1529158_0_0_2"/>
<reference evidence="2 3" key="1">
    <citation type="journal article" date="2009" name="J. Bacteriol.">
        <title>Complete genome sequence of the anaerobic, protein-degrading hyperthermophilic crenarchaeon Desulfurococcus kamchatkensis.</title>
        <authorList>
            <person name="Ravin N.V."/>
            <person name="Mardanov A.V."/>
            <person name="Beletsky A.V."/>
            <person name="Kublanov I.V."/>
            <person name="Kolganova T.V."/>
            <person name="Lebedinsky A.V."/>
            <person name="Chernyh N.A."/>
            <person name="Bonch-Osmolovskaya E.A."/>
            <person name="Skryabin K.G."/>
        </authorList>
    </citation>
    <scope>NUCLEOTIDE SEQUENCE [LARGE SCALE GENOMIC DNA]</scope>
    <source>
        <strain evidence="3">DSM 18924 / JCM 16383 / VKM B-2413 / 1221n</strain>
    </source>
</reference>
<dbReference type="eggNOG" id="arCOG10125">
    <property type="taxonomic scope" value="Archaea"/>
</dbReference>
<dbReference type="Proteomes" id="UP000006903">
    <property type="component" value="Chromosome"/>
</dbReference>
<dbReference type="AlphaFoldDB" id="B8D2L5"/>
<sequence length="188" mass="20101">MPDNSRRLGLKVGVMHMGQPVEMGVLTALFTVLYGLILLVAGKLVLKVMISIGGGLLGGYIAYLTMLRMGFGTLGSLAVFLLVFIIISLVSWFLFKIVLSILAAAPLWLIIAGGLGLSYSSLPALLILVILVVLLYIISEKLASVAASTAGLFMLYLGLSSLVNPLVALTVTVIALLLRIYLYVAFKW</sequence>
<feature type="transmembrane region" description="Helical" evidence="1">
    <location>
        <begin position="21"/>
        <end position="42"/>
    </location>
</feature>
<name>B8D2L5_DESA1</name>
<feature type="transmembrane region" description="Helical" evidence="1">
    <location>
        <begin position="48"/>
        <end position="67"/>
    </location>
</feature>
<proteinExistence type="predicted"/>
<dbReference type="STRING" id="490899.DKAM_0277"/>
<accession>B8D2L5</accession>
<feature type="transmembrane region" description="Helical" evidence="1">
    <location>
        <begin position="165"/>
        <end position="186"/>
    </location>
</feature>
<keyword evidence="1" id="KW-1133">Transmembrane helix</keyword>
<evidence type="ECO:0000256" key="1">
    <source>
        <dbReference type="SAM" id="Phobius"/>
    </source>
</evidence>
<keyword evidence="1" id="KW-0812">Transmembrane</keyword>
<feature type="transmembrane region" description="Helical" evidence="1">
    <location>
        <begin position="74"/>
        <end position="95"/>
    </location>
</feature>
<protein>
    <submittedName>
        <fullName evidence="2">PMT multi-domain protein</fullName>
    </submittedName>
</protein>
<organism evidence="2 3">
    <name type="scientific">Desulfurococcus amylolyticus (strain DSM 18924 / JCM 16383 / VKM B-2413 / 1221n)</name>
    <name type="common">Desulfurococcus kamchatkensis</name>
    <dbReference type="NCBI Taxonomy" id="490899"/>
    <lineage>
        <taxon>Archaea</taxon>
        <taxon>Thermoproteota</taxon>
        <taxon>Thermoprotei</taxon>
        <taxon>Desulfurococcales</taxon>
        <taxon>Desulfurococcaceae</taxon>
        <taxon>Desulfurococcus</taxon>
    </lineage>
</organism>
<evidence type="ECO:0000313" key="3">
    <source>
        <dbReference type="Proteomes" id="UP000006903"/>
    </source>
</evidence>
<gene>
    <name evidence="2" type="ordered locus">DKAM_0277</name>
</gene>
<evidence type="ECO:0000313" key="2">
    <source>
        <dbReference type="EMBL" id="ACL10603.1"/>
    </source>
</evidence>
<keyword evidence="1" id="KW-0472">Membrane</keyword>